<protein>
    <submittedName>
        <fullName evidence="5">Glycoside hydrolase/phage tail family protein</fullName>
    </submittedName>
</protein>
<dbReference type="RefSeq" id="WP_202689275.1">
    <property type="nucleotide sequence ID" value="NZ_JAESVN010000005.1"/>
</dbReference>
<evidence type="ECO:0000259" key="2">
    <source>
        <dbReference type="Pfam" id="PF13547"/>
    </source>
</evidence>
<evidence type="ECO:0000256" key="1">
    <source>
        <dbReference type="SAM" id="MobiDB-lite"/>
    </source>
</evidence>
<dbReference type="InterPro" id="IPR032876">
    <property type="entry name" value="J_dom"/>
</dbReference>
<dbReference type="SUPFAM" id="SSF51445">
    <property type="entry name" value="(Trans)glycosidases"/>
    <property type="match status" value="1"/>
</dbReference>
<feature type="region of interest" description="Disordered" evidence="1">
    <location>
        <begin position="661"/>
        <end position="681"/>
    </location>
</feature>
<proteinExistence type="predicted"/>
<dbReference type="Proteomes" id="UP000648908">
    <property type="component" value="Unassembled WGS sequence"/>
</dbReference>
<name>A0A8K0VEF1_9RHOB</name>
<dbReference type="InterPro" id="IPR017853">
    <property type="entry name" value="GH"/>
</dbReference>
<dbReference type="Pfam" id="PF13547">
    <property type="entry name" value="GTA_TIM"/>
    <property type="match status" value="1"/>
</dbReference>
<evidence type="ECO:0000313" key="5">
    <source>
        <dbReference type="EMBL" id="MBL4918290.1"/>
    </source>
</evidence>
<sequence>MATLVLSAVGAAIGAGFGGTVLGLSGAVIGRAVGATLGRAIDQRLLGAGSEAVEVGRIDRFRLTGASEGAEIARVFGRARIAGQIIWATRFLESTTSSGGGKGAPKPRVTTYSYTVSFAIALCAGQILGVGRIWADGQEIDPGTLNLRLYPGSEDQLPDPRIKAVEGTEEAPAYRGIAYVVIEDLDIGRFGNRVPQLSFEVIRPAQGPLADAETRLDQAVRAVAMMPGSGEYTLATTPVRYSDGPGLVRPVNTNTLTEQTDFELALDNLRRELPQVGAVSLIVSWFGSNLKCAECRIEPKVDQKIEDPAMMPWRAGGLTRETAAEVQPIEGRPAYGGTPSDRSVIESIAAMREQGLEVMVYPFILMDQIPGNGLGDPWTGAEDQPVLPWRGRITTSAAPGRDGSPDGTLAAEAEVAAFFGTADLADFTFTGDTVAYSGGDGWTYRRFILHYAHLCAAAGGVDAFCIGSEMRSLTQIRGPEHSFPAVAALRALAADVRAVLGPETDITYAADWSEYFGYHADGNVYFHLDPLWSDPEIDFIGIDNYMPLSDWRDGETHRDAPWGAVHDLAYLRANILGGEGYDWYYDSPEGEAAQRRLPITDGAHDEPWIFRYKDLPGWWSHEHFNRIDGVRAEAPTAWVPGSKPIRFTEYGCAAIDKGTNQPNRFLDPKSSESGLPKYSNGRRDDAMQMHYLRAMADFWSDPANNPQSDLYAGPMLDMARAFVWAWDARPYPAFPGRGELWSDAANHARGHWLTGRATNQPLSAVIAELCEAAGLRHLDLRGLYGVVRGFTPSGAGTARAALQSLVLAFGLDVIEREGRLIFRHRSAARPHHLLPERLAQSDEIGGAVETIRAAEAEGAGRIRLGHIDEGGDFLPREVEVSFPDADGAAVAGSELPLALTGSEARGIAERWLAEARVARDTARFALPPSAAGIGAGDTVQIGADRFRIDRLDQSGPALVEAVRVEPALYAPGEDSTERLQSQAFVPPVPVFPLFLDLPLLRGNELPHAPYVAALSVPWPGAVGVWKGITAESFDFNLLLPLAATIGVTETPLVAAPSGRWDRGAPLRVRLSSGALQSVDDAALLAGANIAMIGDGSSANWEVFQFAQADLIGPRSYDLGRRLRGQLGSDALMPEIWPAGSYVVLFNAALAQLDLAPSERGLARHYRIGTAARGVDDRNAVQRVEAFSGIGLRCYSPVHLRHRLLPDGAMRASWIRRTRIDGDSWDAIEVPLAEERESYLLRVLVDGAIRREVTTPEPHWTYSLSDRLADGITAGFELHVAQISDSFGPGAFARLSVPA</sequence>
<dbReference type="CDD" id="cd19607">
    <property type="entry name" value="GTA_TIM-barrel-like"/>
    <property type="match status" value="1"/>
</dbReference>
<dbReference type="Pfam" id="PF23666">
    <property type="entry name" value="Rcc01698_C"/>
    <property type="match status" value="1"/>
</dbReference>
<reference evidence="5" key="1">
    <citation type="submission" date="2021-01" db="EMBL/GenBank/DDBJ databases">
        <title>Tabrizicola alba sp. nov. a motile alkaliphilic bacterium isolated from a soda lake.</title>
        <authorList>
            <person name="Szuroczki S."/>
            <person name="Abbaszade G."/>
            <person name="Schumann P."/>
            <person name="Toth E."/>
        </authorList>
    </citation>
    <scope>NUCLEOTIDE SEQUENCE</scope>
    <source>
        <strain evidence="5">DMG-N-6</strain>
    </source>
</reference>
<evidence type="ECO:0000259" key="4">
    <source>
        <dbReference type="Pfam" id="PF23666"/>
    </source>
</evidence>
<keyword evidence="6" id="KW-1185">Reference proteome</keyword>
<dbReference type="Pfam" id="PF13550">
    <property type="entry name" value="Phage-tail_3"/>
    <property type="match status" value="1"/>
</dbReference>
<feature type="domain" description="Rcc01698-like C-terminal" evidence="4">
    <location>
        <begin position="1043"/>
        <end position="1143"/>
    </location>
</feature>
<dbReference type="InterPro" id="IPR056490">
    <property type="entry name" value="Rcc01698_C"/>
</dbReference>
<dbReference type="EMBL" id="JAESVN010000005">
    <property type="protein sequence ID" value="MBL4918290.1"/>
    <property type="molecule type" value="Genomic_DNA"/>
</dbReference>
<gene>
    <name evidence="5" type="ORF">JL811_13755</name>
</gene>
<keyword evidence="5" id="KW-0378">Hydrolase</keyword>
<accession>A0A8K0VEF1</accession>
<dbReference type="Gene3D" id="3.20.20.80">
    <property type="entry name" value="Glycosidases"/>
    <property type="match status" value="1"/>
</dbReference>
<feature type="domain" description="GTA TIM-barrel-like" evidence="2">
    <location>
        <begin position="442"/>
        <end position="735"/>
    </location>
</feature>
<comment type="caution">
    <text evidence="5">The sequence shown here is derived from an EMBL/GenBank/DDBJ whole genome shotgun (WGS) entry which is preliminary data.</text>
</comment>
<feature type="domain" description="Tip attachment protein J" evidence="3">
    <location>
        <begin position="795"/>
        <end position="951"/>
    </location>
</feature>
<organism evidence="5 6">
    <name type="scientific">Szabonella alba</name>
    <dbReference type="NCBI Taxonomy" id="2804194"/>
    <lineage>
        <taxon>Bacteria</taxon>
        <taxon>Pseudomonadati</taxon>
        <taxon>Pseudomonadota</taxon>
        <taxon>Alphaproteobacteria</taxon>
        <taxon>Rhodobacterales</taxon>
        <taxon>Paracoccaceae</taxon>
        <taxon>Szabonella</taxon>
    </lineage>
</organism>
<evidence type="ECO:0000259" key="3">
    <source>
        <dbReference type="Pfam" id="PF13550"/>
    </source>
</evidence>
<evidence type="ECO:0000313" key="6">
    <source>
        <dbReference type="Proteomes" id="UP000648908"/>
    </source>
</evidence>
<dbReference type="InterPro" id="IPR025195">
    <property type="entry name" value="GTA_TIM_dom"/>
</dbReference>
<dbReference type="GO" id="GO:0016787">
    <property type="term" value="F:hydrolase activity"/>
    <property type="evidence" value="ECO:0007669"/>
    <property type="project" value="UniProtKB-KW"/>
</dbReference>